<keyword evidence="1" id="KW-0472">Membrane</keyword>
<dbReference type="Proteomes" id="UP000317430">
    <property type="component" value="Unassembled WGS sequence"/>
</dbReference>
<feature type="domain" description="Rhodanese" evidence="2">
    <location>
        <begin position="39"/>
        <end position="128"/>
    </location>
</feature>
<accession>A0A5C5SA13</accession>
<dbReference type="PANTHER" id="PTHR43031">
    <property type="entry name" value="FAD-DEPENDENT OXIDOREDUCTASE"/>
    <property type="match status" value="1"/>
</dbReference>
<dbReference type="OrthoDB" id="9808735at2"/>
<feature type="transmembrane region" description="Helical" evidence="1">
    <location>
        <begin position="6"/>
        <end position="22"/>
    </location>
</feature>
<dbReference type="EMBL" id="VOHL01000006">
    <property type="protein sequence ID" value="TWS96918.1"/>
    <property type="molecule type" value="Genomic_DNA"/>
</dbReference>
<organism evidence="3 4">
    <name type="scientific">Streptococcus cuniculipharyngis</name>
    <dbReference type="NCBI Taxonomy" id="1562651"/>
    <lineage>
        <taxon>Bacteria</taxon>
        <taxon>Bacillati</taxon>
        <taxon>Bacillota</taxon>
        <taxon>Bacilli</taxon>
        <taxon>Lactobacillales</taxon>
        <taxon>Streptococcaceae</taxon>
        <taxon>Streptococcus</taxon>
    </lineage>
</organism>
<dbReference type="SUPFAM" id="SSF52821">
    <property type="entry name" value="Rhodanese/Cell cycle control phosphatase"/>
    <property type="match status" value="1"/>
</dbReference>
<dbReference type="AlphaFoldDB" id="A0A5C5SA13"/>
<dbReference type="CDD" id="cd00158">
    <property type="entry name" value="RHOD"/>
    <property type="match status" value="1"/>
</dbReference>
<dbReference type="InterPro" id="IPR036873">
    <property type="entry name" value="Rhodanese-like_dom_sf"/>
</dbReference>
<proteinExistence type="predicted"/>
<name>A0A5C5SA13_9STRE</name>
<dbReference type="Pfam" id="PF00581">
    <property type="entry name" value="Rhodanese"/>
    <property type="match status" value="1"/>
</dbReference>
<evidence type="ECO:0000313" key="3">
    <source>
        <dbReference type="EMBL" id="TWS96918.1"/>
    </source>
</evidence>
<keyword evidence="1" id="KW-1133">Transmembrane helix</keyword>
<evidence type="ECO:0000313" key="4">
    <source>
        <dbReference type="Proteomes" id="UP000317430"/>
    </source>
</evidence>
<evidence type="ECO:0000259" key="2">
    <source>
        <dbReference type="PROSITE" id="PS50206"/>
    </source>
</evidence>
<sequence length="128" mass="14795">MITWFLWMIVLGFVAWTVWNYWRVRQSAQFISNEEFKGLMQGGQVIDLRDGASFRRQHILGARNFQAGQFKESLSALRPDKPVLLYDNARGANLARSILSLKKAGFTQVYVLRDGFDHWDGKIKATKQ</sequence>
<evidence type="ECO:0000256" key="1">
    <source>
        <dbReference type="SAM" id="Phobius"/>
    </source>
</evidence>
<dbReference type="Gene3D" id="3.40.250.10">
    <property type="entry name" value="Rhodanese-like domain"/>
    <property type="match status" value="1"/>
</dbReference>
<dbReference type="InterPro" id="IPR001763">
    <property type="entry name" value="Rhodanese-like_dom"/>
</dbReference>
<dbReference type="PROSITE" id="PS50206">
    <property type="entry name" value="RHODANESE_3"/>
    <property type="match status" value="1"/>
</dbReference>
<dbReference type="PANTHER" id="PTHR43031:SF18">
    <property type="entry name" value="RHODANESE-RELATED SULFURTRANSFERASES"/>
    <property type="match status" value="1"/>
</dbReference>
<dbReference type="SMART" id="SM00450">
    <property type="entry name" value="RHOD"/>
    <property type="match status" value="1"/>
</dbReference>
<reference evidence="3 4" key="1">
    <citation type="submission" date="2019-08" db="EMBL/GenBank/DDBJ databases">
        <authorList>
            <person name="Lei W."/>
        </authorList>
    </citation>
    <scope>NUCLEOTIDE SEQUENCE [LARGE SCALE GENOMIC DNA]</scope>
    <source>
        <strain evidence="3 4">CCUG 66496</strain>
    </source>
</reference>
<comment type="caution">
    <text evidence="3">The sequence shown here is derived from an EMBL/GenBank/DDBJ whole genome shotgun (WGS) entry which is preliminary data.</text>
</comment>
<protein>
    <submittedName>
        <fullName evidence="3">Rhodanese-like domain-containing protein</fullName>
    </submittedName>
</protein>
<dbReference type="RefSeq" id="WP_146567847.1">
    <property type="nucleotide sequence ID" value="NZ_VOHL01000006.1"/>
</dbReference>
<dbReference type="InterPro" id="IPR050229">
    <property type="entry name" value="GlpE_sulfurtransferase"/>
</dbReference>
<keyword evidence="4" id="KW-1185">Reference proteome</keyword>
<gene>
    <name evidence="3" type="ORF">FRX57_06505</name>
</gene>
<keyword evidence="1" id="KW-0812">Transmembrane</keyword>